<dbReference type="RefSeq" id="WP_284937965.1">
    <property type="nucleotide sequence ID" value="NZ_JANURM010000010.1"/>
</dbReference>
<sequence length="89" mass="9405">MVTETYNQAEYNKDGMNGVEIFKKGVMGGGVGFGISGAGKIGNNIIIKNGVVGKPINYDLKTLKNEFEGVAGVGGAVIPNYFMDNKSEK</sequence>
<proteinExistence type="predicted"/>
<reference evidence="1" key="1">
    <citation type="submission" date="2022-08" db="EMBL/GenBank/DDBJ databases">
        <authorList>
            <person name="Wang H."/>
        </authorList>
    </citation>
    <scope>NUCLEOTIDE SEQUENCE</scope>
    <source>
        <strain evidence="1">PS10</strain>
    </source>
</reference>
<reference evidence="1" key="2">
    <citation type="journal article" date="2023" name="Microorganisms">
        <title>Isolation and Genomic Characteristics of Cat-Borne Campylobacter felis sp. nov. and Sheep-Borne Campylobacter ovis sp. nov.</title>
        <authorList>
            <person name="Wang H."/>
            <person name="Li Y."/>
            <person name="Gu Y."/>
            <person name="Zhou G."/>
            <person name="Chen X."/>
            <person name="Zhang X."/>
            <person name="Shao Z."/>
            <person name="Zhang J."/>
            <person name="Zhang M."/>
        </authorList>
    </citation>
    <scope>NUCLEOTIDE SEQUENCE</scope>
    <source>
        <strain evidence="1">PS10</strain>
    </source>
</reference>
<evidence type="ECO:0000313" key="1">
    <source>
        <dbReference type="EMBL" id="MDL0089306.1"/>
    </source>
</evidence>
<evidence type="ECO:0000313" key="2">
    <source>
        <dbReference type="Proteomes" id="UP001173801"/>
    </source>
</evidence>
<protein>
    <submittedName>
        <fullName evidence="1">Uncharacterized protein</fullName>
    </submittedName>
</protein>
<name>A0ABT7HQX0_9BACT</name>
<dbReference type="EMBL" id="JANURM010000010">
    <property type="protein sequence ID" value="MDL0089306.1"/>
    <property type="molecule type" value="Genomic_DNA"/>
</dbReference>
<gene>
    <name evidence="1" type="ORF">NYG85_08000</name>
</gene>
<keyword evidence="2" id="KW-1185">Reference proteome</keyword>
<dbReference type="Proteomes" id="UP001173801">
    <property type="component" value="Unassembled WGS sequence"/>
</dbReference>
<comment type="caution">
    <text evidence="1">The sequence shown here is derived from an EMBL/GenBank/DDBJ whole genome shotgun (WGS) entry which is preliminary data.</text>
</comment>
<organism evidence="1 2">
    <name type="scientific">Campylobacter gastrosuis</name>
    <dbReference type="NCBI Taxonomy" id="2974576"/>
    <lineage>
        <taxon>Bacteria</taxon>
        <taxon>Pseudomonadati</taxon>
        <taxon>Campylobacterota</taxon>
        <taxon>Epsilonproteobacteria</taxon>
        <taxon>Campylobacterales</taxon>
        <taxon>Campylobacteraceae</taxon>
        <taxon>Campylobacter</taxon>
    </lineage>
</organism>
<accession>A0ABT7HQX0</accession>